<accession>R2QEP5</accession>
<name>R2QEP5_9ENTE</name>
<dbReference type="HOGENOM" id="CLU_801094_0_0_9"/>
<evidence type="ECO:0000313" key="2">
    <source>
        <dbReference type="Proteomes" id="UP000013782"/>
    </source>
</evidence>
<evidence type="ECO:0000313" key="1">
    <source>
        <dbReference type="EMBL" id="EOH93723.1"/>
    </source>
</evidence>
<dbReference type="AlphaFoldDB" id="R2QEP5"/>
<organism evidence="1 2">
    <name type="scientific">Enterococcus pallens ATCC BAA-351</name>
    <dbReference type="NCBI Taxonomy" id="1158607"/>
    <lineage>
        <taxon>Bacteria</taxon>
        <taxon>Bacillati</taxon>
        <taxon>Bacillota</taxon>
        <taxon>Bacilli</taxon>
        <taxon>Lactobacillales</taxon>
        <taxon>Enterococcaceae</taxon>
        <taxon>Enterococcus</taxon>
    </lineage>
</organism>
<sequence length="346" mass="40722">MKPLNMTDLKNEMRELIINGEDPYSVALFGITTHYLLEAQNKIDFSFFELLDDVTMNFLTPEDYDGDAGPFLELLAFYYLLAQNVAGFSQSTNWMPMLTDEQRQTILKWPKNYVLSLFELSIKDETVWHKDMKTGKEYQLAYTPEDLELPMNPRNVRLITILVPTEQGYLSSIPFFVPLDDFTFAKIKRSQGQREYELAILKECYKYRDDQYDEEDWNVEDFTFEDIRFHSAARKAEETDEAFAKRLLEQNPFFQNFPLYNQAENLMIKVIQTFPQLFFKNSDADALLEGIKMLFTMQTFTKSDMSLMSDELCFFWYLLIKEHLPEEVKALTPYNGPEGFSNDTLF</sequence>
<dbReference type="RefSeq" id="WP_010757409.1">
    <property type="nucleotide sequence ID" value="NZ_ASWD01000001.1"/>
</dbReference>
<reference evidence="1 2" key="1">
    <citation type="submission" date="2013-02" db="EMBL/GenBank/DDBJ databases">
        <title>The Genome Sequence of Enterococcus pallens BAA-351.</title>
        <authorList>
            <consortium name="The Broad Institute Genome Sequencing Platform"/>
            <consortium name="The Broad Institute Genome Sequencing Center for Infectious Disease"/>
            <person name="Earl A.M."/>
            <person name="Gilmore M.S."/>
            <person name="Lebreton F."/>
            <person name="Walker B."/>
            <person name="Young S.K."/>
            <person name="Zeng Q."/>
            <person name="Gargeya S."/>
            <person name="Fitzgerald M."/>
            <person name="Haas B."/>
            <person name="Abouelleil A."/>
            <person name="Alvarado L."/>
            <person name="Arachchi H.M."/>
            <person name="Berlin A.M."/>
            <person name="Chapman S.B."/>
            <person name="Dewar J."/>
            <person name="Goldberg J."/>
            <person name="Griggs A."/>
            <person name="Gujja S."/>
            <person name="Hansen M."/>
            <person name="Howarth C."/>
            <person name="Imamovic A."/>
            <person name="Larimer J."/>
            <person name="McCowan C."/>
            <person name="Murphy C."/>
            <person name="Neiman D."/>
            <person name="Pearson M."/>
            <person name="Priest M."/>
            <person name="Roberts A."/>
            <person name="Saif S."/>
            <person name="Shea T."/>
            <person name="Sisk P."/>
            <person name="Sykes S."/>
            <person name="Wortman J."/>
            <person name="Nusbaum C."/>
            <person name="Birren B."/>
        </authorList>
    </citation>
    <scope>NUCLEOTIDE SEQUENCE [LARGE SCALE GENOMIC DNA]</scope>
    <source>
        <strain evidence="1 2">ATCC BAA-351</strain>
    </source>
</reference>
<dbReference type="eggNOG" id="ENOG50345AD">
    <property type="taxonomic scope" value="Bacteria"/>
</dbReference>
<keyword evidence="2" id="KW-1185">Reference proteome</keyword>
<dbReference type="OrthoDB" id="2195226at2"/>
<dbReference type="EMBL" id="AJAQ01000016">
    <property type="protein sequence ID" value="EOH93723.1"/>
    <property type="molecule type" value="Genomic_DNA"/>
</dbReference>
<dbReference type="PATRIC" id="fig|1158607.3.peg.2395"/>
<protein>
    <submittedName>
        <fullName evidence="1">Uncharacterized protein</fullName>
    </submittedName>
</protein>
<proteinExistence type="predicted"/>
<comment type="caution">
    <text evidence="1">The sequence shown here is derived from an EMBL/GenBank/DDBJ whole genome shotgun (WGS) entry which is preliminary data.</text>
</comment>
<dbReference type="Proteomes" id="UP000013782">
    <property type="component" value="Unassembled WGS sequence"/>
</dbReference>
<gene>
    <name evidence="1" type="ORF">UAU_02419</name>
</gene>